<evidence type="ECO:0000256" key="2">
    <source>
        <dbReference type="ARBA" id="ARBA00023315"/>
    </source>
</evidence>
<gene>
    <name evidence="4" type="ORF">MUB46_00210</name>
</gene>
<dbReference type="Proteomes" id="UP001320898">
    <property type="component" value="Unassembled WGS sequence"/>
</dbReference>
<dbReference type="PANTHER" id="PTHR43877:SF2">
    <property type="entry name" value="AMINOALKYLPHOSPHONATE N-ACETYLTRANSFERASE-RELATED"/>
    <property type="match status" value="1"/>
</dbReference>
<comment type="caution">
    <text evidence="4">The sequence shown here is derived from an EMBL/GenBank/DDBJ whole genome shotgun (WGS) entry which is preliminary data.</text>
</comment>
<proteinExistence type="predicted"/>
<keyword evidence="2 4" id="KW-0012">Acyltransferase</keyword>
<dbReference type="PANTHER" id="PTHR43877">
    <property type="entry name" value="AMINOALKYLPHOSPHONATE N-ACETYLTRANSFERASE-RELATED-RELATED"/>
    <property type="match status" value="1"/>
</dbReference>
<dbReference type="SUPFAM" id="SSF55729">
    <property type="entry name" value="Acyl-CoA N-acyltransferases (Nat)"/>
    <property type="match status" value="1"/>
</dbReference>
<dbReference type="RefSeq" id="WP_261613844.1">
    <property type="nucleotide sequence ID" value="NZ_JALIDZ010000001.1"/>
</dbReference>
<evidence type="ECO:0000256" key="1">
    <source>
        <dbReference type="ARBA" id="ARBA00022679"/>
    </source>
</evidence>
<protein>
    <submittedName>
        <fullName evidence="4">GNAT family acetyltransferase</fullName>
        <ecNumber evidence="4">2.3.1.-</ecNumber>
    </submittedName>
</protein>
<dbReference type="Gene3D" id="3.40.630.30">
    <property type="match status" value="1"/>
</dbReference>
<dbReference type="InterPro" id="IPR000182">
    <property type="entry name" value="GNAT_dom"/>
</dbReference>
<dbReference type="GO" id="GO:0016747">
    <property type="term" value="F:acyltransferase activity, transferring groups other than amino-acyl groups"/>
    <property type="evidence" value="ECO:0007669"/>
    <property type="project" value="InterPro"/>
</dbReference>
<evidence type="ECO:0000313" key="4">
    <source>
        <dbReference type="EMBL" id="MCT8970271.1"/>
    </source>
</evidence>
<dbReference type="EC" id="2.3.1.-" evidence="4"/>
<dbReference type="EMBL" id="JALIDZ010000001">
    <property type="protein sequence ID" value="MCT8970271.1"/>
    <property type="molecule type" value="Genomic_DNA"/>
</dbReference>
<dbReference type="CDD" id="cd04301">
    <property type="entry name" value="NAT_SF"/>
    <property type="match status" value="1"/>
</dbReference>
<keyword evidence="5" id="KW-1185">Reference proteome</keyword>
<organism evidence="4 5">
    <name type="scientific">Microbaculum marinisediminis</name>
    <dbReference type="NCBI Taxonomy" id="2931392"/>
    <lineage>
        <taxon>Bacteria</taxon>
        <taxon>Pseudomonadati</taxon>
        <taxon>Pseudomonadota</taxon>
        <taxon>Alphaproteobacteria</taxon>
        <taxon>Hyphomicrobiales</taxon>
        <taxon>Tepidamorphaceae</taxon>
        <taxon>Microbaculum</taxon>
    </lineage>
</organism>
<reference evidence="4 5" key="1">
    <citation type="submission" date="2022-04" db="EMBL/GenBank/DDBJ databases">
        <authorList>
            <person name="Ye Y.-Q."/>
            <person name="Du Z.-J."/>
        </authorList>
    </citation>
    <scope>NUCLEOTIDE SEQUENCE [LARGE SCALE GENOMIC DNA]</scope>
    <source>
        <strain evidence="4 5">A6E488</strain>
    </source>
</reference>
<dbReference type="AlphaFoldDB" id="A0AAW5QQC0"/>
<dbReference type="InterPro" id="IPR016181">
    <property type="entry name" value="Acyl_CoA_acyltransferase"/>
</dbReference>
<dbReference type="InterPro" id="IPR050832">
    <property type="entry name" value="Bact_Acetyltransf"/>
</dbReference>
<accession>A0AAW5QQC0</accession>
<dbReference type="NCBIfam" id="NF002959">
    <property type="entry name" value="PRK03624.1"/>
    <property type="match status" value="1"/>
</dbReference>
<dbReference type="Pfam" id="PF00583">
    <property type="entry name" value="Acetyltransf_1"/>
    <property type="match status" value="1"/>
</dbReference>
<name>A0AAW5QQC0_9HYPH</name>
<feature type="domain" description="N-acetyltransferase" evidence="3">
    <location>
        <begin position="4"/>
        <end position="145"/>
    </location>
</feature>
<dbReference type="PROSITE" id="PS51186">
    <property type="entry name" value="GNAT"/>
    <property type="match status" value="1"/>
</dbReference>
<keyword evidence="1 4" id="KW-0808">Transferase</keyword>
<evidence type="ECO:0000259" key="3">
    <source>
        <dbReference type="PROSITE" id="PS51186"/>
    </source>
</evidence>
<evidence type="ECO:0000313" key="5">
    <source>
        <dbReference type="Proteomes" id="UP001320898"/>
    </source>
</evidence>
<sequence>MPKLTVTEITNADVEAVADLWARCGLTRPWNDPHTDIAFARAAPSATILVGRADGAIAASAMVGHDGHRGTVYYVCVDPRRQGSGLGREIMAAAEDWLRGQGVWKLNLMVRTDNTKVIDFYTSVGYDVEERVNMAKWLDPAKKPA</sequence>